<evidence type="ECO:0000313" key="3">
    <source>
        <dbReference type="Proteomes" id="UP000325161"/>
    </source>
</evidence>
<gene>
    <name evidence="2" type="ORF">FXN63_14920</name>
</gene>
<feature type="compositionally biased region" description="Basic and acidic residues" evidence="1">
    <location>
        <begin position="174"/>
        <end position="193"/>
    </location>
</feature>
<dbReference type="PRINTS" id="PR01217">
    <property type="entry name" value="PRICHEXTENSN"/>
</dbReference>
<accession>A0A5C0B2Z9</accession>
<name>A0A5C0B2Z9_9BURK</name>
<sequence length="417" mass="46645">MKNNIKTVVVDSRSRGALLTASAVAERHHTLRLICVTAALAAAFVSIHDSAHAQAFSSADPPPPMAGESQGVPGGRRGGSPPPPPATSRPAPPPRPAAPVMSQPRPSAPQPAFSRPDPPPRGPDTYRGSGAFSRPDPPPRAPEYVRPEPSRPSQPAYTPPSRPNPPSYGGGGRQEFRQEYRQENRRDDRREYRRDDRRDYRRDDWRDNRGNWPDYRHDNRYDNRGGYWEGAGADYYHRPPPPPPPRYYTPPVYSGGVVINSSPPSYSRSGLYYVYVGGRPFQVPDTRIRYYREVPILRPYGGWYPGYGRYVTDEEAYRWIGFSAITTPLLSQLDDDQQRALEDAQIAASEAQVGQRIAWSLRGARGTVQTTRAYDAVDGRYCRVFEQVVTVDGNTERAEGVACRDDQGIWQVLAPQQ</sequence>
<dbReference type="InterPro" id="IPR051412">
    <property type="entry name" value="Formin_Homology_Diaphanous_sf"/>
</dbReference>
<organism evidence="2 3">
    <name type="scientific">Pigmentiphaga aceris</name>
    <dbReference type="NCBI Taxonomy" id="1940612"/>
    <lineage>
        <taxon>Bacteria</taxon>
        <taxon>Pseudomonadati</taxon>
        <taxon>Pseudomonadota</taxon>
        <taxon>Betaproteobacteria</taxon>
        <taxon>Burkholderiales</taxon>
        <taxon>Alcaligenaceae</taxon>
        <taxon>Pigmentiphaga</taxon>
    </lineage>
</organism>
<reference evidence="2 3" key="1">
    <citation type="submission" date="2019-08" db="EMBL/GenBank/DDBJ databases">
        <title>Amphibian skin-associated Pigmentiphaga: genome sequence and occurrence across geography and hosts.</title>
        <authorList>
            <person name="Bletz M.C."/>
            <person name="Bunk B."/>
            <person name="Sproeer C."/>
            <person name="Biwer P."/>
            <person name="Reiter S."/>
            <person name="Rabemananjara F.C.E."/>
            <person name="Schulz S."/>
            <person name="Overmann J."/>
            <person name="Vences M."/>
        </authorList>
    </citation>
    <scope>NUCLEOTIDE SEQUENCE [LARGE SCALE GENOMIC DNA]</scope>
    <source>
        <strain evidence="2 3">Mada1488</strain>
    </source>
</reference>
<proteinExistence type="predicted"/>
<dbReference type="KEGG" id="pacr:FXN63_14920"/>
<dbReference type="OrthoDB" id="6170015at2"/>
<evidence type="ECO:0008006" key="4">
    <source>
        <dbReference type="Google" id="ProtNLM"/>
    </source>
</evidence>
<dbReference type="PANTHER" id="PTHR45691">
    <property type="entry name" value="PROTEIN DIAPHANOUS"/>
    <property type="match status" value="1"/>
</dbReference>
<dbReference type="EMBL" id="CP043046">
    <property type="protein sequence ID" value="QEI06987.1"/>
    <property type="molecule type" value="Genomic_DNA"/>
</dbReference>
<keyword evidence="3" id="KW-1185">Reference proteome</keyword>
<feature type="compositionally biased region" description="Pro residues" evidence="1">
    <location>
        <begin position="157"/>
        <end position="166"/>
    </location>
</feature>
<evidence type="ECO:0000313" key="2">
    <source>
        <dbReference type="EMBL" id="QEI06987.1"/>
    </source>
</evidence>
<dbReference type="Proteomes" id="UP000325161">
    <property type="component" value="Chromosome"/>
</dbReference>
<dbReference type="AlphaFoldDB" id="A0A5C0B2Z9"/>
<dbReference type="GO" id="GO:0005884">
    <property type="term" value="C:actin filament"/>
    <property type="evidence" value="ECO:0007669"/>
    <property type="project" value="TreeGrafter"/>
</dbReference>
<dbReference type="RefSeq" id="WP_148816034.1">
    <property type="nucleotide sequence ID" value="NZ_CP043046.1"/>
</dbReference>
<dbReference type="PANTHER" id="PTHR45691:SF6">
    <property type="entry name" value="PROTEIN DIAPHANOUS"/>
    <property type="match status" value="1"/>
</dbReference>
<feature type="compositionally biased region" description="Pro residues" evidence="1">
    <location>
        <begin position="80"/>
        <end position="97"/>
    </location>
</feature>
<protein>
    <recommendedName>
        <fullName evidence="4">Surface antigen domain-containing protein</fullName>
    </recommendedName>
</protein>
<dbReference type="GO" id="GO:0030041">
    <property type="term" value="P:actin filament polymerization"/>
    <property type="evidence" value="ECO:0007669"/>
    <property type="project" value="TreeGrafter"/>
</dbReference>
<feature type="region of interest" description="Disordered" evidence="1">
    <location>
        <begin position="54"/>
        <end position="193"/>
    </location>
</feature>
<evidence type="ECO:0000256" key="1">
    <source>
        <dbReference type="SAM" id="MobiDB-lite"/>
    </source>
</evidence>